<dbReference type="RefSeq" id="WP_036872829.1">
    <property type="nucleotide sequence ID" value="NZ_JRFA01000004.1"/>
</dbReference>
<accession>A0A0A2E9U0</accession>
<dbReference type="InterPro" id="IPR034149">
    <property type="entry name" value="TOPRIM_TopoI"/>
</dbReference>
<gene>
    <name evidence="8 13" type="primary">topA</name>
    <name evidence="12" type="ORF">HQ47_01605</name>
    <name evidence="13" type="ORF">NCTC11632_01068</name>
</gene>
<dbReference type="InterPro" id="IPR023405">
    <property type="entry name" value="Topo_IA_core_domain"/>
</dbReference>
<dbReference type="Pfam" id="PF01751">
    <property type="entry name" value="Toprim"/>
    <property type="match status" value="1"/>
</dbReference>
<dbReference type="PANTHER" id="PTHR42785:SF1">
    <property type="entry name" value="DNA TOPOISOMERASE"/>
    <property type="match status" value="1"/>
</dbReference>
<feature type="site" description="Interaction with DNA" evidence="8">
    <location>
        <position position="140"/>
    </location>
</feature>
<dbReference type="CDD" id="cd00186">
    <property type="entry name" value="TOP1Ac"/>
    <property type="match status" value="1"/>
</dbReference>
<dbReference type="GO" id="GO:0003677">
    <property type="term" value="F:DNA binding"/>
    <property type="evidence" value="ECO:0007669"/>
    <property type="project" value="UniProtKB-KW"/>
</dbReference>
<dbReference type="PROSITE" id="PS50880">
    <property type="entry name" value="TOPRIM"/>
    <property type="match status" value="1"/>
</dbReference>
<dbReference type="PROSITE" id="PS52039">
    <property type="entry name" value="TOPO_IA_2"/>
    <property type="match status" value="1"/>
</dbReference>
<name>A0A0A2E9U0_9PORP</name>
<dbReference type="NCBIfam" id="TIGR01051">
    <property type="entry name" value="topA_bact"/>
    <property type="match status" value="1"/>
</dbReference>
<evidence type="ECO:0000259" key="10">
    <source>
        <dbReference type="PROSITE" id="PS50880"/>
    </source>
</evidence>
<dbReference type="InterPro" id="IPR013825">
    <property type="entry name" value="Topo_IA_cen_sub2"/>
</dbReference>
<feature type="active site" description="O-(5'-phospho-DNA)-tyrosine intermediate" evidence="8">
    <location>
        <position position="285"/>
    </location>
</feature>
<dbReference type="eggNOG" id="COG0550">
    <property type="taxonomic scope" value="Bacteria"/>
</dbReference>
<feature type="site" description="Interaction with DNA" evidence="8">
    <location>
        <position position="478"/>
    </location>
</feature>
<feature type="region of interest" description="Interaction with DNA" evidence="8">
    <location>
        <begin position="163"/>
        <end position="168"/>
    </location>
</feature>
<sequence>MQKNLVIVESPAKAKTIGSFLGKDYKVLSSYGHIRDLKKHNLGIDLANSFEPEYEVPEDKQKVVNELKKAAAGAETVWLASDEDREGEAIAWHLYEVLGLTKEATRRIVFHEITKTAIENAVRNPREIDFNLVDAQQARRVLDRIVGFELSPVLWRRIKPSLSAGRVQSVAVRLIVEREREIQNFKAEIWYKVAAVFITPKGEELKAELSTRFEKEEEAYRFLQSCIAEESFRISAVEKKPGKRSPAPPFTTSTLQQEAARKLGYSVSQTMRIAQSLYEEGHITYMRTDSVNLSSLAMNTIKSVIVDTWGESYHQPRNFKTKSKGAQEAHEAIRPTYADREEIEGTAQQKKLYDLIRKRAIASQMTDAKLERTTIEIEHGRNQPNFQAHGEVVLFPGFLGVYLESNDDEEQPVVLGDAQILPSVHSGDELMLVQATATERFTQRPSRYSEATLVRKMEELGIGRPSTYAPTIQTIQNREYVERADRPAEKRNYVEMTLKNGSIDTRTLTESYGAERSKLFPTDIGVVVNDFLIESFPNIVNYNFTAKVEEQFDKVAAGKQDWQKLIDRFYKDFHPQVEDASELDPSHRVGERILGKDPQGRVVSVRIGRYGPMAQVGNGDDTEKPRFAKLLPEQSITSITLQDALKLFDLPRTPGEYQGHPVQIASGRFGPYVRYKNKFVSIPQSLDPLQITLDEAVELIKMKEEAEKKSLLKSFSEEPELEIRTGRFGAYIKYKGSNYKIPKEVEDAASLSLEQCRQIISDTPEKKTKSAGKKTAKKTSAGKAASKKKTAANKA</sequence>
<feature type="site" description="Interaction with DNA" evidence="8">
    <location>
        <position position="139"/>
    </location>
</feature>
<keyword evidence="4" id="KW-0460">Magnesium</keyword>
<dbReference type="EMBL" id="UGTF01000002">
    <property type="protein sequence ID" value="SUB88978.1"/>
    <property type="molecule type" value="Genomic_DNA"/>
</dbReference>
<dbReference type="InterPro" id="IPR006171">
    <property type="entry name" value="TOPRIM_dom"/>
</dbReference>
<comment type="similarity">
    <text evidence="2 8">Belongs to the type IA topoisomerase family.</text>
</comment>
<evidence type="ECO:0000256" key="8">
    <source>
        <dbReference type="HAMAP-Rule" id="MF_00952"/>
    </source>
</evidence>
<dbReference type="HAMAP" id="MF_00952">
    <property type="entry name" value="Topoisom_1_prok"/>
    <property type="match status" value="1"/>
</dbReference>
<evidence type="ECO:0000256" key="3">
    <source>
        <dbReference type="ARBA" id="ARBA00022723"/>
    </source>
</evidence>
<keyword evidence="6 8" id="KW-0238">DNA-binding</keyword>
<keyword evidence="14" id="KW-1185">Reference proteome</keyword>
<dbReference type="Proteomes" id="UP000030103">
    <property type="component" value="Unassembled WGS sequence"/>
</dbReference>
<dbReference type="Pfam" id="PF13368">
    <property type="entry name" value="Toprim_C_rpt"/>
    <property type="match status" value="3"/>
</dbReference>
<evidence type="ECO:0000256" key="9">
    <source>
        <dbReference type="SAM" id="MobiDB-lite"/>
    </source>
</evidence>
<evidence type="ECO:0000256" key="1">
    <source>
        <dbReference type="ARBA" id="ARBA00000213"/>
    </source>
</evidence>
<feature type="site" description="Interaction with DNA" evidence="8">
    <location>
        <position position="155"/>
    </location>
</feature>
<dbReference type="InterPro" id="IPR023406">
    <property type="entry name" value="Topo_IA_AS"/>
</dbReference>
<evidence type="ECO:0000313" key="12">
    <source>
        <dbReference type="EMBL" id="KGN75656.1"/>
    </source>
</evidence>
<dbReference type="Gene3D" id="1.10.290.10">
    <property type="entry name" value="Topoisomerase I, domain 4"/>
    <property type="match status" value="1"/>
</dbReference>
<evidence type="ECO:0000256" key="7">
    <source>
        <dbReference type="ARBA" id="ARBA00023235"/>
    </source>
</evidence>
<dbReference type="STRING" id="28115.HQ47_01605"/>
<keyword evidence="7 8" id="KW-0413">Isomerase</keyword>
<evidence type="ECO:0000256" key="2">
    <source>
        <dbReference type="ARBA" id="ARBA00009446"/>
    </source>
</evidence>
<dbReference type="InterPro" id="IPR005733">
    <property type="entry name" value="TopoI_bac-type"/>
</dbReference>
<feature type="domain" description="Toprim" evidence="10">
    <location>
        <begin position="3"/>
        <end position="113"/>
    </location>
</feature>
<dbReference type="EMBL" id="JRFA01000004">
    <property type="protein sequence ID" value="KGN75656.1"/>
    <property type="molecule type" value="Genomic_DNA"/>
</dbReference>
<feature type="site" description="Interaction with DNA" evidence="8">
    <location>
        <position position="33"/>
    </location>
</feature>
<dbReference type="InterPro" id="IPR003601">
    <property type="entry name" value="Topo_IA_2"/>
</dbReference>
<dbReference type="AlphaFoldDB" id="A0A0A2E9U0"/>
<evidence type="ECO:0000259" key="11">
    <source>
        <dbReference type="PROSITE" id="PS52039"/>
    </source>
</evidence>
<evidence type="ECO:0000313" key="15">
    <source>
        <dbReference type="Proteomes" id="UP000254156"/>
    </source>
</evidence>
<feature type="site" description="Interaction with DNA" evidence="8">
    <location>
        <position position="143"/>
    </location>
</feature>
<dbReference type="InterPro" id="IPR013497">
    <property type="entry name" value="Topo_IA_cen"/>
</dbReference>
<reference evidence="12 14" key="1">
    <citation type="submission" date="2014-09" db="EMBL/GenBank/DDBJ databases">
        <title>Draft Genome Sequence of Porphyromonas macacae COT-192_OH2859.</title>
        <authorList>
            <person name="Wallis C."/>
            <person name="Deusch O."/>
            <person name="O'Flynn C."/>
            <person name="Davis I."/>
            <person name="Horsfall A."/>
            <person name="Kirkwood N."/>
            <person name="Harris S."/>
            <person name="Eisen J.A."/>
            <person name="Coil D.A."/>
            <person name="Darling A.E."/>
            <person name="Jospin G."/>
            <person name="Alexiev A."/>
        </authorList>
    </citation>
    <scope>NUCLEOTIDE SEQUENCE [LARGE SCALE GENOMIC DNA]</scope>
    <source>
        <strain evidence="14">COT-192 OH2859</strain>
        <strain evidence="12">COT-192_OH2859</strain>
    </source>
</reference>
<comment type="caution">
    <text evidence="8">Lacks conserved residue(s) required for the propagation of feature annotation.</text>
</comment>
<evidence type="ECO:0000313" key="14">
    <source>
        <dbReference type="Proteomes" id="UP000030103"/>
    </source>
</evidence>
<feature type="compositionally biased region" description="Basic residues" evidence="9">
    <location>
        <begin position="785"/>
        <end position="795"/>
    </location>
</feature>
<dbReference type="InterPro" id="IPR000380">
    <property type="entry name" value="Topo_IA"/>
</dbReference>
<dbReference type="InterPro" id="IPR025589">
    <property type="entry name" value="Toprim_C_rpt"/>
</dbReference>
<dbReference type="EC" id="5.6.2.1" evidence="8"/>
<dbReference type="PANTHER" id="PTHR42785">
    <property type="entry name" value="DNA TOPOISOMERASE, TYPE IA, CORE"/>
    <property type="match status" value="1"/>
</dbReference>
<dbReference type="InterPro" id="IPR028612">
    <property type="entry name" value="Topoisom_1_IA"/>
</dbReference>
<dbReference type="Gene3D" id="3.40.50.140">
    <property type="match status" value="1"/>
</dbReference>
<dbReference type="Pfam" id="PF01131">
    <property type="entry name" value="Topoisom_bac"/>
    <property type="match status" value="2"/>
</dbReference>
<dbReference type="InterPro" id="IPR013826">
    <property type="entry name" value="Topo_IA_cen_sub3"/>
</dbReference>
<dbReference type="SUPFAM" id="SSF56712">
    <property type="entry name" value="Prokaryotic type I DNA topoisomerase"/>
    <property type="match status" value="1"/>
</dbReference>
<dbReference type="SMART" id="SM00437">
    <property type="entry name" value="TOP1Ac"/>
    <property type="match status" value="1"/>
</dbReference>
<dbReference type="Proteomes" id="UP000254156">
    <property type="component" value="Unassembled WGS sequence"/>
</dbReference>
<dbReference type="Gene3D" id="2.70.20.10">
    <property type="entry name" value="Topoisomerase I, domain 3"/>
    <property type="match status" value="1"/>
</dbReference>
<reference evidence="13 15" key="2">
    <citation type="submission" date="2018-06" db="EMBL/GenBank/DDBJ databases">
        <authorList>
            <consortium name="Pathogen Informatics"/>
            <person name="Doyle S."/>
        </authorList>
    </citation>
    <scope>NUCLEOTIDE SEQUENCE [LARGE SCALE GENOMIC DNA]</scope>
    <source>
        <strain evidence="13 15">NCTC11632</strain>
    </source>
</reference>
<evidence type="ECO:0000313" key="13">
    <source>
        <dbReference type="EMBL" id="SUB88978.1"/>
    </source>
</evidence>
<feature type="site" description="Interaction with DNA" evidence="8">
    <location>
        <position position="287"/>
    </location>
</feature>
<dbReference type="GO" id="GO:0003917">
    <property type="term" value="F:DNA topoisomerase type I (single strand cut, ATP-independent) activity"/>
    <property type="evidence" value="ECO:0007669"/>
    <property type="project" value="UniProtKB-UniRule"/>
</dbReference>
<proteinExistence type="inferred from homology"/>
<feature type="domain" description="Topo IA-type catalytic" evidence="11">
    <location>
        <begin position="129"/>
        <end position="577"/>
    </location>
</feature>
<comment type="catalytic activity">
    <reaction evidence="1 8">
        <text>ATP-independent breakage of single-stranded DNA, followed by passage and rejoining.</text>
        <dbReference type="EC" id="5.6.2.1"/>
    </reaction>
</comment>
<keyword evidence="5 8" id="KW-0799">Topoisomerase</keyword>
<keyword evidence="3" id="KW-0479">Metal-binding</keyword>
<dbReference type="PROSITE" id="PS00396">
    <property type="entry name" value="TOPO_IA_1"/>
    <property type="match status" value="1"/>
</dbReference>
<dbReference type="CDD" id="cd03363">
    <property type="entry name" value="TOPRIM_TopoIA_TopoI"/>
    <property type="match status" value="1"/>
</dbReference>
<dbReference type="GO" id="GO:0006265">
    <property type="term" value="P:DNA topological change"/>
    <property type="evidence" value="ECO:0007669"/>
    <property type="project" value="UniProtKB-UniRule"/>
</dbReference>
<dbReference type="Gene3D" id="1.10.460.10">
    <property type="entry name" value="Topoisomerase I, domain 2"/>
    <property type="match status" value="1"/>
</dbReference>
<feature type="region of interest" description="Disordered" evidence="9">
    <location>
        <begin position="762"/>
        <end position="795"/>
    </location>
</feature>
<comment type="subunit">
    <text evidence="8">Monomer.</text>
</comment>
<dbReference type="InterPro" id="IPR003602">
    <property type="entry name" value="Topo_IA_DNA-bd_dom"/>
</dbReference>
<evidence type="ECO:0000256" key="6">
    <source>
        <dbReference type="ARBA" id="ARBA00023125"/>
    </source>
</evidence>
<dbReference type="GO" id="GO:0046872">
    <property type="term" value="F:metal ion binding"/>
    <property type="evidence" value="ECO:0007669"/>
    <property type="project" value="UniProtKB-KW"/>
</dbReference>
<organism evidence="12 14">
    <name type="scientific">Porphyromonas macacae</name>
    <dbReference type="NCBI Taxonomy" id="28115"/>
    <lineage>
        <taxon>Bacteria</taxon>
        <taxon>Pseudomonadati</taxon>
        <taxon>Bacteroidota</taxon>
        <taxon>Bacteroidia</taxon>
        <taxon>Bacteroidales</taxon>
        <taxon>Porphyromonadaceae</taxon>
        <taxon>Porphyromonas</taxon>
    </lineage>
</organism>
<evidence type="ECO:0000256" key="5">
    <source>
        <dbReference type="ARBA" id="ARBA00023029"/>
    </source>
</evidence>
<protein>
    <recommendedName>
        <fullName evidence="8">DNA topoisomerase 1</fullName>
        <ecNumber evidence="8">5.6.2.1</ecNumber>
    </recommendedName>
    <alternativeName>
        <fullName evidence="8">DNA topoisomerase I</fullName>
    </alternativeName>
</protein>
<dbReference type="SMART" id="SM00493">
    <property type="entry name" value="TOPRIM"/>
    <property type="match status" value="1"/>
</dbReference>
<evidence type="ECO:0000256" key="4">
    <source>
        <dbReference type="ARBA" id="ARBA00022842"/>
    </source>
</evidence>
<comment type="function">
    <text evidence="8">Releases the supercoiling and torsional tension of DNA, which is introduced during the DNA replication and transcription, by transiently cleaving and rejoining one strand of the DNA duplex. Introduces a single-strand break via transesterification at a target site in duplex DNA. The scissile phosphodiester is attacked by the catalytic tyrosine of the enzyme, resulting in the formation of a DNA-(5'-phosphotyrosyl)-enzyme intermediate and the expulsion of a 3'-OH DNA strand. The free DNA strand then undergoes passage around the unbroken strand, thus removing DNA supercoils. Finally, in the religation step, the DNA 3'-OH attacks the covalent intermediate to expel the active-site tyrosine and restore the DNA phosphodiester backbone.</text>
</comment>
<dbReference type="InterPro" id="IPR013824">
    <property type="entry name" value="Topo_IA_cen_sub1"/>
</dbReference>
<dbReference type="OrthoDB" id="9804262at2"/>
<dbReference type="SMART" id="SM00436">
    <property type="entry name" value="TOP1Bc"/>
    <property type="match status" value="1"/>
</dbReference>
<dbReference type="PRINTS" id="PR00417">
    <property type="entry name" value="PRTPISMRASEI"/>
</dbReference>